<keyword evidence="2" id="KW-1185">Reference proteome</keyword>
<proteinExistence type="predicted"/>
<reference evidence="1 2" key="1">
    <citation type="submission" date="2019-02" db="EMBL/GenBank/DDBJ databases">
        <title>Deep-cultivation of Planctomycetes and their phenomic and genomic characterization uncovers novel biology.</title>
        <authorList>
            <person name="Wiegand S."/>
            <person name="Jogler M."/>
            <person name="Boedeker C."/>
            <person name="Pinto D."/>
            <person name="Vollmers J."/>
            <person name="Rivas-Marin E."/>
            <person name="Kohn T."/>
            <person name="Peeters S.H."/>
            <person name="Heuer A."/>
            <person name="Rast P."/>
            <person name="Oberbeckmann S."/>
            <person name="Bunk B."/>
            <person name="Jeske O."/>
            <person name="Meyerdierks A."/>
            <person name="Storesund J.E."/>
            <person name="Kallscheuer N."/>
            <person name="Luecker S."/>
            <person name="Lage O.M."/>
            <person name="Pohl T."/>
            <person name="Merkel B.J."/>
            <person name="Hornburger P."/>
            <person name="Mueller R.-W."/>
            <person name="Bruemmer F."/>
            <person name="Labrenz M."/>
            <person name="Spormann A.M."/>
            <person name="Op den Camp H."/>
            <person name="Overmann J."/>
            <person name="Amann R."/>
            <person name="Jetten M.S.M."/>
            <person name="Mascher T."/>
            <person name="Medema M.H."/>
            <person name="Devos D.P."/>
            <person name="Kaster A.-K."/>
            <person name="Ovreas L."/>
            <person name="Rohde M."/>
            <person name="Galperin M.Y."/>
            <person name="Jogler C."/>
        </authorList>
    </citation>
    <scope>NUCLEOTIDE SEQUENCE [LARGE SCALE GENOMIC DNA]</scope>
    <source>
        <strain evidence="1 2">Pla133</strain>
    </source>
</reference>
<name>A0A518BL73_9BACT</name>
<evidence type="ECO:0000313" key="1">
    <source>
        <dbReference type="EMBL" id="QDU67717.1"/>
    </source>
</evidence>
<protein>
    <submittedName>
        <fullName evidence="1">Uncharacterized protein</fullName>
    </submittedName>
</protein>
<evidence type="ECO:0000313" key="2">
    <source>
        <dbReference type="Proteomes" id="UP000316921"/>
    </source>
</evidence>
<dbReference type="AlphaFoldDB" id="A0A518BL73"/>
<dbReference type="RefSeq" id="WP_145066109.1">
    <property type="nucleotide sequence ID" value="NZ_CP036287.1"/>
</dbReference>
<dbReference type="Proteomes" id="UP000316921">
    <property type="component" value="Chromosome"/>
</dbReference>
<dbReference type="KEGG" id="pbap:Pla133_28050"/>
<dbReference type="EMBL" id="CP036287">
    <property type="protein sequence ID" value="QDU67717.1"/>
    <property type="molecule type" value="Genomic_DNA"/>
</dbReference>
<accession>A0A518BL73</accession>
<organism evidence="1 2">
    <name type="scientific">Engelhardtia mirabilis</name>
    <dbReference type="NCBI Taxonomy" id="2528011"/>
    <lineage>
        <taxon>Bacteria</taxon>
        <taxon>Pseudomonadati</taxon>
        <taxon>Planctomycetota</taxon>
        <taxon>Planctomycetia</taxon>
        <taxon>Planctomycetia incertae sedis</taxon>
        <taxon>Engelhardtia</taxon>
    </lineage>
</organism>
<sequence>MVDLALIEQFHRRFHTIPQLEAGLVRGEAATPWGVLRQLAREVAARRDGIRQRLVQAEDAKLESEAAGKSQRPVRATVLAQTAVEQVRAAEDLAAEMLALAGVADALAQQFAGLTEAEMAELDDTEQAGRLLMRALSTLRLTGRPDAQALDRAWRLGHAGRGMAGLLSDPEALGTHVQGLLDRLESVPKTQAVERAQAVAALRQEATSIGFLLPPID</sequence>
<gene>
    <name evidence="1" type="ORF">Pla133_28050</name>
</gene>